<keyword evidence="4 5" id="KW-0418">Kinase</keyword>
<dbReference type="Proteomes" id="UP000190774">
    <property type="component" value="Unassembled WGS sequence"/>
</dbReference>
<gene>
    <name evidence="7" type="ORF">SAMN02745166_01961</name>
</gene>
<dbReference type="STRING" id="48467.SAMN02745166_01961"/>
<comment type="subunit">
    <text evidence="6">Monomer.</text>
</comment>
<organism evidence="7 8">
    <name type="scientific">Prosthecobacter debontii</name>
    <dbReference type="NCBI Taxonomy" id="48467"/>
    <lineage>
        <taxon>Bacteria</taxon>
        <taxon>Pseudomonadati</taxon>
        <taxon>Verrucomicrobiota</taxon>
        <taxon>Verrucomicrobiia</taxon>
        <taxon>Verrucomicrobiales</taxon>
        <taxon>Verrucomicrobiaceae</taxon>
        <taxon>Prosthecobacter</taxon>
    </lineage>
</organism>
<dbReference type="GO" id="GO:0004017">
    <property type="term" value="F:AMP kinase activity"/>
    <property type="evidence" value="ECO:0007669"/>
    <property type="project" value="UniProtKB-EC"/>
</dbReference>
<keyword evidence="8" id="KW-1185">Reference proteome</keyword>
<evidence type="ECO:0000256" key="5">
    <source>
        <dbReference type="RuleBase" id="RU003330"/>
    </source>
</evidence>
<sequence length="403" mass="46302">MHPTPAEPSPVKSTAPADLEIKDAQIIFSQVWKELEDEYGREKLRFPKELILLGGAPGAGKGTNTDFIRKLRGITAEPIVVSALLDSPEAKKLKSQGGMVGDREVVSILIRKLLEPEQQNGAILDGFPRTKVQVECLKLLFDEMMRLRRDFSETPEAFHFKQPIFHIMVLFVDESESIARQLKRGQEVLAHNEEVRRSGLGELWEERATDFDPALARNRYKVFKEKTYDALVSLKEIFHYHFINAQASLERVQENIVRELEYQSSLELDPRTFDLLRKLPLASEIVRHARQDLVRRLDSYKVEKPDLMNAVVTFIEEKMMPIIVRHAISGRADINSEDALFHDPQALAILIDVFSERGFHATVDLHHIEIPEKFDLQTGQIQCRKKKVFRFGIRFKGSEIRRG</sequence>
<dbReference type="InterPro" id="IPR027417">
    <property type="entry name" value="P-loop_NTPase"/>
</dbReference>
<comment type="subcellular location">
    <subcellularLocation>
        <location evidence="6">Cytoplasm</location>
    </subcellularLocation>
</comment>
<dbReference type="EC" id="2.7.4.3" evidence="6"/>
<reference evidence="8" key="1">
    <citation type="submission" date="2017-02" db="EMBL/GenBank/DDBJ databases">
        <authorList>
            <person name="Varghese N."/>
            <person name="Submissions S."/>
        </authorList>
    </citation>
    <scope>NUCLEOTIDE SEQUENCE [LARGE SCALE GENOMIC DNA]</scope>
    <source>
        <strain evidence="8">ATCC 700200</strain>
    </source>
</reference>
<dbReference type="InterPro" id="IPR000850">
    <property type="entry name" value="Adenylat/UMP-CMP_kin"/>
</dbReference>
<evidence type="ECO:0000256" key="6">
    <source>
        <dbReference type="RuleBase" id="RU003331"/>
    </source>
</evidence>
<dbReference type="PRINTS" id="PR00094">
    <property type="entry name" value="ADENYLTKNASE"/>
</dbReference>
<protein>
    <recommendedName>
        <fullName evidence="6">Adenylate kinase</fullName>
        <ecNumber evidence="6">2.7.4.3</ecNumber>
    </recommendedName>
</protein>
<dbReference type="RefSeq" id="WP_078813138.1">
    <property type="nucleotide sequence ID" value="NZ_FUYE01000005.1"/>
</dbReference>
<comment type="catalytic activity">
    <reaction evidence="6">
        <text>AMP + ATP = 2 ADP</text>
        <dbReference type="Rhea" id="RHEA:12973"/>
        <dbReference type="ChEBI" id="CHEBI:30616"/>
        <dbReference type="ChEBI" id="CHEBI:456215"/>
        <dbReference type="ChEBI" id="CHEBI:456216"/>
        <dbReference type="EC" id="2.7.4.3"/>
    </reaction>
</comment>
<evidence type="ECO:0000256" key="2">
    <source>
        <dbReference type="ARBA" id="ARBA00022727"/>
    </source>
</evidence>
<dbReference type="SUPFAM" id="SSF52540">
    <property type="entry name" value="P-loop containing nucleoside triphosphate hydrolases"/>
    <property type="match status" value="1"/>
</dbReference>
<keyword evidence="3 6" id="KW-0547">Nucleotide-binding</keyword>
<keyword evidence="1 5" id="KW-0808">Transferase</keyword>
<dbReference type="GO" id="GO:0005524">
    <property type="term" value="F:ATP binding"/>
    <property type="evidence" value="ECO:0007669"/>
    <property type="project" value="UniProtKB-KW"/>
</dbReference>
<dbReference type="PANTHER" id="PTHR23359">
    <property type="entry name" value="NUCLEOTIDE KINASE"/>
    <property type="match status" value="1"/>
</dbReference>
<dbReference type="Pfam" id="PF00406">
    <property type="entry name" value="ADK"/>
    <property type="match status" value="1"/>
</dbReference>
<name>A0A1T4XUN7_9BACT</name>
<evidence type="ECO:0000256" key="3">
    <source>
        <dbReference type="ARBA" id="ARBA00022741"/>
    </source>
</evidence>
<dbReference type="InterPro" id="IPR033690">
    <property type="entry name" value="Adenylat_kinase_CS"/>
</dbReference>
<keyword evidence="2" id="KW-0545">Nucleotide biosynthesis</keyword>
<dbReference type="OrthoDB" id="9805030at2"/>
<dbReference type="GO" id="GO:0005737">
    <property type="term" value="C:cytoplasm"/>
    <property type="evidence" value="ECO:0007669"/>
    <property type="project" value="UniProtKB-SubCell"/>
</dbReference>
<dbReference type="AlphaFoldDB" id="A0A1T4XUN7"/>
<evidence type="ECO:0000256" key="1">
    <source>
        <dbReference type="ARBA" id="ARBA00022679"/>
    </source>
</evidence>
<accession>A0A1T4XUN7</accession>
<evidence type="ECO:0000313" key="7">
    <source>
        <dbReference type="EMBL" id="SKA92785.1"/>
    </source>
</evidence>
<dbReference type="PROSITE" id="PS00113">
    <property type="entry name" value="ADENYLATE_KINASE"/>
    <property type="match status" value="1"/>
</dbReference>
<dbReference type="EMBL" id="FUYE01000005">
    <property type="protein sequence ID" value="SKA92785.1"/>
    <property type="molecule type" value="Genomic_DNA"/>
</dbReference>
<evidence type="ECO:0000256" key="4">
    <source>
        <dbReference type="ARBA" id="ARBA00022777"/>
    </source>
</evidence>
<dbReference type="Gene3D" id="3.40.50.300">
    <property type="entry name" value="P-loop containing nucleotide triphosphate hydrolases"/>
    <property type="match status" value="1"/>
</dbReference>
<comment type="similarity">
    <text evidence="5">Belongs to the adenylate kinase family.</text>
</comment>
<evidence type="ECO:0000313" key="8">
    <source>
        <dbReference type="Proteomes" id="UP000190774"/>
    </source>
</evidence>
<proteinExistence type="inferred from homology"/>
<keyword evidence="6" id="KW-0067">ATP-binding</keyword>